<accession>A0A8B7XL12</accession>
<dbReference type="OrthoDB" id="410104at2759"/>
<feature type="binding site" evidence="25">
    <location>
        <position position="306"/>
    </location>
    <ligand>
        <name>Mg(2+)</name>
        <dbReference type="ChEBI" id="CHEBI:18420"/>
        <label>1</label>
    </ligand>
</feature>
<evidence type="ECO:0000256" key="12">
    <source>
        <dbReference type="ARBA" id="ARBA00022801"/>
    </source>
</evidence>
<evidence type="ECO:0000256" key="13">
    <source>
        <dbReference type="ARBA" id="ARBA00022842"/>
    </source>
</evidence>
<evidence type="ECO:0000313" key="27">
    <source>
        <dbReference type="RefSeq" id="XP_022080847.1"/>
    </source>
</evidence>
<evidence type="ECO:0000256" key="10">
    <source>
        <dbReference type="ARBA" id="ARBA00022723"/>
    </source>
</evidence>
<evidence type="ECO:0000256" key="21">
    <source>
        <dbReference type="ARBA" id="ARBA00042850"/>
    </source>
</evidence>
<dbReference type="GO" id="GO:0005634">
    <property type="term" value="C:nucleus"/>
    <property type="evidence" value="ECO:0007669"/>
    <property type="project" value="UniProtKB-SubCell"/>
</dbReference>
<dbReference type="GO" id="GO:0004649">
    <property type="term" value="F:poly(ADP-ribose) glycohydrolase activity"/>
    <property type="evidence" value="ECO:0007669"/>
    <property type="project" value="UniProtKB-EC"/>
</dbReference>
<evidence type="ECO:0000256" key="1">
    <source>
        <dbReference type="ARBA" id="ARBA00004123"/>
    </source>
</evidence>
<evidence type="ECO:0000256" key="15">
    <source>
        <dbReference type="ARBA" id="ARBA00023204"/>
    </source>
</evidence>
<dbReference type="GO" id="GO:0005694">
    <property type="term" value="C:chromosome"/>
    <property type="evidence" value="ECO:0007669"/>
    <property type="project" value="UniProtKB-SubCell"/>
</dbReference>
<dbReference type="GO" id="GO:0140290">
    <property type="term" value="P:peptidyl-serine ADP-deribosylation"/>
    <property type="evidence" value="ECO:0007669"/>
    <property type="project" value="UniProtKB-ARBA"/>
</dbReference>
<evidence type="ECO:0000256" key="24">
    <source>
        <dbReference type="ARBA" id="ARBA00049015"/>
    </source>
</evidence>
<evidence type="ECO:0000256" key="18">
    <source>
        <dbReference type="ARBA" id="ARBA00042398"/>
    </source>
</evidence>
<keyword evidence="11" id="KW-0227">DNA damage</keyword>
<dbReference type="InterPro" id="IPR005502">
    <property type="entry name" value="Ribosyl_crysJ1"/>
</dbReference>
<dbReference type="GO" id="GO:0046872">
    <property type="term" value="F:metal ion binding"/>
    <property type="evidence" value="ECO:0007669"/>
    <property type="project" value="UniProtKB-KW"/>
</dbReference>
<feature type="binding site" evidence="25">
    <location>
        <position position="75"/>
    </location>
    <ligand>
        <name>Mg(2+)</name>
        <dbReference type="ChEBI" id="CHEBI:18420"/>
        <label>1</label>
    </ligand>
</feature>
<dbReference type="GO" id="GO:0005759">
    <property type="term" value="C:mitochondrial matrix"/>
    <property type="evidence" value="ECO:0007669"/>
    <property type="project" value="UniProtKB-SubCell"/>
</dbReference>
<feature type="binding site" evidence="25">
    <location>
        <position position="74"/>
    </location>
    <ligand>
        <name>Mg(2+)</name>
        <dbReference type="ChEBI" id="CHEBI:18420"/>
        <label>1</label>
    </ligand>
</feature>
<dbReference type="InterPro" id="IPR050792">
    <property type="entry name" value="ADP-ribosylglycohydrolase"/>
</dbReference>
<dbReference type="GO" id="GO:0006281">
    <property type="term" value="P:DNA repair"/>
    <property type="evidence" value="ECO:0007669"/>
    <property type="project" value="UniProtKB-KW"/>
</dbReference>
<name>A0A8B7XL12_ACAPL</name>
<comment type="cofactor">
    <cofactor evidence="25">
        <name>Mg(2+)</name>
        <dbReference type="ChEBI" id="CHEBI:18420"/>
    </cofactor>
    <text evidence="25">Binds 2 magnesium ions per subunit.</text>
</comment>
<dbReference type="Pfam" id="PF03747">
    <property type="entry name" value="ADP_ribosyl_GH"/>
    <property type="match status" value="1"/>
</dbReference>
<keyword evidence="10 25" id="KW-0479">Metal-binding</keyword>
<comment type="subcellular location">
    <subcellularLocation>
        <location evidence="2">Chromosome</location>
    </subcellularLocation>
    <subcellularLocation>
        <location evidence="4">Cytoplasm</location>
    </subcellularLocation>
    <subcellularLocation>
        <location evidence="3">Mitochondrion matrix</location>
    </subcellularLocation>
    <subcellularLocation>
        <location evidence="1">Nucleus</location>
    </subcellularLocation>
</comment>
<evidence type="ECO:0000256" key="2">
    <source>
        <dbReference type="ARBA" id="ARBA00004286"/>
    </source>
</evidence>
<evidence type="ECO:0000256" key="6">
    <source>
        <dbReference type="ARBA" id="ARBA00011245"/>
    </source>
</evidence>
<evidence type="ECO:0000256" key="19">
    <source>
        <dbReference type="ARBA" id="ARBA00042471"/>
    </source>
</evidence>
<sequence length="357" mass="37877">MGHCDYSTTMACVGSGLRSRFRGCLLGSLAGDCLGSPYEGGILVAKGITLMEEVVDFIRGLDSKREARKLYFTDDTAMTRSVAASLIHCKGKYSARDMAQRFSEEFAKDSGRGYGANVVSILPALGDASTEDIYAPARTQFDGRGSYGNGGAMRISPVGLCSSKNLERVIEIARESSKLTHSNQLGYCGAVLQACAIHSALHSDPATLDTGTFVDGLSRVMDRVEEGGQDGIYAGRLRLLKTMLKADPSTEDVAKKLGNDIAAHKSVPAAIYSVLRCLQPVPGIPTDNRLERTVIYAISLDGDTDTIASMAGAIAGALYGSEEVPKVWLDVCEGVDHALSQADQLFDIMVGEGGVGE</sequence>
<evidence type="ECO:0000256" key="4">
    <source>
        <dbReference type="ARBA" id="ARBA00004496"/>
    </source>
</evidence>
<protein>
    <recommendedName>
        <fullName evidence="17">ADP-ribosylhydrolase ARH3</fullName>
        <ecNumber evidence="7">3.2.1.143</ecNumber>
    </recommendedName>
    <alternativeName>
        <fullName evidence="18">ADP-ribose glycohydrolase ARH3</fullName>
    </alternativeName>
    <alternativeName>
        <fullName evidence="19">ADP-ribosylhydrolase 3</fullName>
    </alternativeName>
    <alternativeName>
        <fullName evidence="22">O-acetyl-ADP-ribose deacetylase ARH3</fullName>
    </alternativeName>
    <alternativeName>
        <fullName evidence="23">Poly(ADP-ribose) glycohydrolase ARH3</fullName>
    </alternativeName>
    <alternativeName>
        <fullName evidence="21">[Protein ADP-ribosylarginine] hydrolase-like protein 2</fullName>
    </alternativeName>
    <alternativeName>
        <fullName evidence="20">[Protein ADP-ribosylserine] hydrolase</fullName>
    </alternativeName>
</protein>
<evidence type="ECO:0000256" key="23">
    <source>
        <dbReference type="ARBA" id="ARBA00043193"/>
    </source>
</evidence>
<keyword evidence="8" id="KW-0158">Chromosome</keyword>
<evidence type="ECO:0000256" key="17">
    <source>
        <dbReference type="ARBA" id="ARBA00041057"/>
    </source>
</evidence>
<feature type="binding site" evidence="25">
    <location>
        <position position="73"/>
    </location>
    <ligand>
        <name>Mg(2+)</name>
        <dbReference type="ChEBI" id="CHEBI:18420"/>
        <label>1</label>
    </ligand>
</feature>
<keyword evidence="9" id="KW-0963">Cytoplasm</keyword>
<dbReference type="Gene3D" id="1.10.4080.10">
    <property type="entry name" value="ADP-ribosylation/Crystallin J1"/>
    <property type="match status" value="1"/>
</dbReference>
<organism evidence="26 27">
    <name type="scientific">Acanthaster planci</name>
    <name type="common">Crown-of-thorns starfish</name>
    <dbReference type="NCBI Taxonomy" id="133434"/>
    <lineage>
        <taxon>Eukaryota</taxon>
        <taxon>Metazoa</taxon>
        <taxon>Echinodermata</taxon>
        <taxon>Eleutherozoa</taxon>
        <taxon>Asterozoa</taxon>
        <taxon>Asteroidea</taxon>
        <taxon>Valvatacea</taxon>
        <taxon>Valvatida</taxon>
        <taxon>Acanthasteridae</taxon>
        <taxon>Acanthaster</taxon>
    </lineage>
</organism>
<dbReference type="RefSeq" id="XP_022080847.1">
    <property type="nucleotide sequence ID" value="XM_022225155.1"/>
</dbReference>
<keyword evidence="15" id="KW-0234">DNA repair</keyword>
<evidence type="ECO:0000256" key="7">
    <source>
        <dbReference type="ARBA" id="ARBA00012255"/>
    </source>
</evidence>
<reference evidence="27" key="1">
    <citation type="submission" date="2025-08" db="UniProtKB">
        <authorList>
            <consortium name="RefSeq"/>
        </authorList>
    </citation>
    <scope>IDENTIFICATION</scope>
</reference>
<evidence type="ECO:0000256" key="9">
    <source>
        <dbReference type="ARBA" id="ARBA00022490"/>
    </source>
</evidence>
<dbReference type="KEGG" id="aplc:110973930"/>
<dbReference type="Proteomes" id="UP000694845">
    <property type="component" value="Unplaced"/>
</dbReference>
<comment type="subunit">
    <text evidence="6">Monomer.</text>
</comment>
<evidence type="ECO:0000256" key="20">
    <source>
        <dbReference type="ARBA" id="ARBA00042722"/>
    </source>
</evidence>
<evidence type="ECO:0000256" key="3">
    <source>
        <dbReference type="ARBA" id="ARBA00004305"/>
    </source>
</evidence>
<evidence type="ECO:0000256" key="16">
    <source>
        <dbReference type="ARBA" id="ARBA00023242"/>
    </source>
</evidence>
<evidence type="ECO:0000256" key="25">
    <source>
        <dbReference type="PIRSR" id="PIRSR605502-1"/>
    </source>
</evidence>
<dbReference type="GeneID" id="110973930"/>
<dbReference type="EC" id="3.2.1.143" evidence="7"/>
<keyword evidence="14" id="KW-0496">Mitochondrion</keyword>
<proteinExistence type="inferred from homology"/>
<evidence type="ECO:0000256" key="22">
    <source>
        <dbReference type="ARBA" id="ARBA00043187"/>
    </source>
</evidence>
<keyword evidence="16" id="KW-0539">Nucleus</keyword>
<evidence type="ECO:0000256" key="5">
    <source>
        <dbReference type="ARBA" id="ARBA00010702"/>
    </source>
</evidence>
<evidence type="ECO:0000256" key="8">
    <source>
        <dbReference type="ARBA" id="ARBA00022454"/>
    </source>
</evidence>
<evidence type="ECO:0000313" key="26">
    <source>
        <dbReference type="Proteomes" id="UP000694845"/>
    </source>
</evidence>
<keyword evidence="13 25" id="KW-0460">Magnesium</keyword>
<evidence type="ECO:0000256" key="11">
    <source>
        <dbReference type="ARBA" id="ARBA00022763"/>
    </source>
</evidence>
<evidence type="ECO:0000256" key="14">
    <source>
        <dbReference type="ARBA" id="ARBA00023128"/>
    </source>
</evidence>
<dbReference type="AlphaFoldDB" id="A0A8B7XL12"/>
<feature type="binding site" evidence="25">
    <location>
        <position position="303"/>
    </location>
    <ligand>
        <name>Mg(2+)</name>
        <dbReference type="ChEBI" id="CHEBI:18420"/>
        <label>1</label>
    </ligand>
</feature>
<dbReference type="InterPro" id="IPR036705">
    <property type="entry name" value="Ribosyl_crysJ1_sf"/>
</dbReference>
<comment type="catalytic activity">
    <reaction evidence="24">
        <text>alpha-NAD(+) + H2O = ADP-D-ribose + nicotinamide + H(+)</text>
        <dbReference type="Rhea" id="RHEA:68792"/>
        <dbReference type="ChEBI" id="CHEBI:15377"/>
        <dbReference type="ChEBI" id="CHEBI:15378"/>
        <dbReference type="ChEBI" id="CHEBI:17154"/>
        <dbReference type="ChEBI" id="CHEBI:57967"/>
        <dbReference type="ChEBI" id="CHEBI:77017"/>
    </reaction>
</comment>
<dbReference type="PANTHER" id="PTHR16222:SF24">
    <property type="entry name" value="ADP-RIBOSYLHYDROLASE ARH3"/>
    <property type="match status" value="1"/>
</dbReference>
<gene>
    <name evidence="27" type="primary">LOC110973930</name>
</gene>
<feature type="binding site" evidence="25">
    <location>
        <position position="305"/>
    </location>
    <ligand>
        <name>Mg(2+)</name>
        <dbReference type="ChEBI" id="CHEBI:18420"/>
        <label>2</label>
    </ligand>
</feature>
<dbReference type="CTD" id="54936"/>
<dbReference type="PANTHER" id="PTHR16222">
    <property type="entry name" value="ADP-RIBOSYLGLYCOHYDROLASE"/>
    <property type="match status" value="1"/>
</dbReference>
<comment type="similarity">
    <text evidence="5">Belongs to the ADP-ribosylglycohydrolase family.</text>
</comment>
<dbReference type="SUPFAM" id="SSF101478">
    <property type="entry name" value="ADP-ribosylglycohydrolase"/>
    <property type="match status" value="1"/>
</dbReference>
<dbReference type="FunFam" id="1.10.4080.10:FF:000001">
    <property type="entry name" value="ADP-ribose glycohydrolase ARH3"/>
    <property type="match status" value="1"/>
</dbReference>
<keyword evidence="12" id="KW-0378">Hydrolase</keyword>
<keyword evidence="26" id="KW-1185">Reference proteome</keyword>